<keyword evidence="1" id="KW-0812">Transmembrane</keyword>
<name>A0A6N8DU62_RHOAC</name>
<dbReference type="InterPro" id="IPR009642">
    <property type="entry name" value="DUF1236"/>
</dbReference>
<evidence type="ECO:0000313" key="4">
    <source>
        <dbReference type="Proteomes" id="UP000439113"/>
    </source>
</evidence>
<sequence length="134" mass="14532">MRINTAAVATIVFFILSGAAVAQGAVRGADGGFRQMYQVAGPIGAIVGGAIVGGLAGRFGGDRRQRFHDYVAKQRHDSYVYDRQVDIGAVLPDQGVTFYEIPPDFDARGYKYAIVNDRTVIVDPQSRRIVLIVD</sequence>
<reference evidence="3 4" key="1">
    <citation type="submission" date="2019-11" db="EMBL/GenBank/DDBJ databases">
        <title>Whole-genome sequence of a Rhodoblastus acidophilus DSM 142.</title>
        <authorList>
            <person name="Kyndt J.A."/>
            <person name="Meyer T.E."/>
        </authorList>
    </citation>
    <scope>NUCLEOTIDE SEQUENCE [LARGE SCALE GENOMIC DNA]</scope>
    <source>
        <strain evidence="3 4">DSM 142</strain>
    </source>
</reference>
<gene>
    <name evidence="3" type="ORF">GJ654_17030</name>
</gene>
<keyword evidence="2" id="KW-0732">Signal</keyword>
<accession>A0A6N8DU62</accession>
<dbReference type="RefSeq" id="WP_155447381.1">
    <property type="nucleotide sequence ID" value="NZ_JAOQNR010000004.1"/>
</dbReference>
<dbReference type="OrthoDB" id="102964at2"/>
<feature type="signal peptide" evidence="2">
    <location>
        <begin position="1"/>
        <end position="22"/>
    </location>
</feature>
<evidence type="ECO:0000313" key="3">
    <source>
        <dbReference type="EMBL" id="MTV32691.1"/>
    </source>
</evidence>
<protein>
    <submittedName>
        <fullName evidence="3">DUF1236 domain-containing protein</fullName>
    </submittedName>
</protein>
<feature type="transmembrane region" description="Helical" evidence="1">
    <location>
        <begin position="40"/>
        <end position="59"/>
    </location>
</feature>
<proteinExistence type="predicted"/>
<keyword evidence="1" id="KW-1133">Transmembrane helix</keyword>
<evidence type="ECO:0000256" key="2">
    <source>
        <dbReference type="SAM" id="SignalP"/>
    </source>
</evidence>
<evidence type="ECO:0000256" key="1">
    <source>
        <dbReference type="SAM" id="Phobius"/>
    </source>
</evidence>
<dbReference type="Proteomes" id="UP000439113">
    <property type="component" value="Unassembled WGS sequence"/>
</dbReference>
<feature type="chain" id="PRO_5026670908" evidence="2">
    <location>
        <begin position="23"/>
        <end position="134"/>
    </location>
</feature>
<dbReference type="EMBL" id="WNKS01000020">
    <property type="protein sequence ID" value="MTV32691.1"/>
    <property type="molecule type" value="Genomic_DNA"/>
</dbReference>
<dbReference type="AlphaFoldDB" id="A0A6N8DU62"/>
<keyword evidence="1" id="KW-0472">Membrane</keyword>
<dbReference type="Pfam" id="PF06823">
    <property type="entry name" value="DUF1236"/>
    <property type="match status" value="1"/>
</dbReference>
<comment type="caution">
    <text evidence="3">The sequence shown here is derived from an EMBL/GenBank/DDBJ whole genome shotgun (WGS) entry which is preliminary data.</text>
</comment>
<organism evidence="3 4">
    <name type="scientific">Rhodoblastus acidophilus</name>
    <name type="common">Rhodopseudomonas acidophila</name>
    <dbReference type="NCBI Taxonomy" id="1074"/>
    <lineage>
        <taxon>Bacteria</taxon>
        <taxon>Pseudomonadati</taxon>
        <taxon>Pseudomonadota</taxon>
        <taxon>Alphaproteobacteria</taxon>
        <taxon>Hyphomicrobiales</taxon>
        <taxon>Rhodoblastaceae</taxon>
        <taxon>Rhodoblastus</taxon>
    </lineage>
</organism>